<dbReference type="InterPro" id="IPR021137">
    <property type="entry name" value="Ribosomal_bL35-like"/>
</dbReference>
<reference evidence="9" key="1">
    <citation type="submission" date="2016-01" db="EMBL/GenBank/DDBJ databases">
        <authorList>
            <person name="Mitreva M."/>
            <person name="Pepin K.H."/>
            <person name="Mihindukulasuriya K.A."/>
            <person name="Fulton R."/>
            <person name="Fronick C."/>
            <person name="O'Laughlin M."/>
            <person name="Miner T."/>
            <person name="Herter B."/>
            <person name="Rosa B.A."/>
            <person name="Cordes M."/>
            <person name="Tomlinson C."/>
            <person name="Wollam A."/>
            <person name="Palsikar V.B."/>
            <person name="Mardis E.R."/>
            <person name="Wilson R.K."/>
        </authorList>
    </citation>
    <scope>NUCLEOTIDE SEQUENCE [LARGE SCALE GENOMIC DNA]</scope>
    <source>
        <strain evidence="9">KA00185</strain>
    </source>
</reference>
<dbReference type="EMBL" id="LSDD01000164">
    <property type="protein sequence ID" value="KXB59748.1"/>
    <property type="molecule type" value="Genomic_DNA"/>
</dbReference>
<dbReference type="Pfam" id="PF01632">
    <property type="entry name" value="Ribosomal_L35p"/>
    <property type="match status" value="1"/>
</dbReference>
<evidence type="ECO:0000256" key="1">
    <source>
        <dbReference type="ARBA" id="ARBA00006598"/>
    </source>
</evidence>
<dbReference type="InterPro" id="IPR001706">
    <property type="entry name" value="Ribosomal_bL35"/>
</dbReference>
<dbReference type="FunFam" id="4.10.410.60:FF:000001">
    <property type="entry name" value="50S ribosomal protein L35"/>
    <property type="match status" value="1"/>
</dbReference>
<name>A0A133ZWD8_9FUSO</name>
<feature type="compositionally biased region" description="Basic residues" evidence="7">
    <location>
        <begin position="32"/>
        <end position="52"/>
    </location>
</feature>
<gene>
    <name evidence="5" type="primary">rpmI</name>
    <name evidence="8" type="ORF">HMPREF3180_02231</name>
</gene>
<evidence type="ECO:0000256" key="6">
    <source>
        <dbReference type="RuleBase" id="RU000568"/>
    </source>
</evidence>
<feature type="compositionally biased region" description="Basic residues" evidence="7">
    <location>
        <begin position="9"/>
        <end position="24"/>
    </location>
</feature>
<dbReference type="NCBIfam" id="TIGR00001">
    <property type="entry name" value="rpmI_bact"/>
    <property type="match status" value="1"/>
</dbReference>
<protein>
    <recommendedName>
        <fullName evidence="4 5">Large ribosomal subunit protein bL35</fullName>
    </recommendedName>
</protein>
<evidence type="ECO:0000256" key="3">
    <source>
        <dbReference type="ARBA" id="ARBA00023274"/>
    </source>
</evidence>
<dbReference type="InterPro" id="IPR037229">
    <property type="entry name" value="Ribosomal_bL35_sf"/>
</dbReference>
<dbReference type="PATRIC" id="fig|157687.3.peg.2235"/>
<dbReference type="PRINTS" id="PR00064">
    <property type="entry name" value="RIBOSOMALL35"/>
</dbReference>
<keyword evidence="2 5" id="KW-0689">Ribosomal protein</keyword>
<dbReference type="PANTHER" id="PTHR33343:SF1">
    <property type="entry name" value="LARGE RIBOSOMAL SUBUNIT PROTEIN BL35M"/>
    <property type="match status" value="1"/>
</dbReference>
<comment type="caution">
    <text evidence="8">The sequence shown here is derived from an EMBL/GenBank/DDBJ whole genome shotgun (WGS) entry which is preliminary data.</text>
</comment>
<dbReference type="Gene3D" id="4.10.410.60">
    <property type="match status" value="1"/>
</dbReference>
<keyword evidence="9" id="KW-1185">Reference proteome</keyword>
<sequence length="77" mass="8511">MKSDLGGKKMPKMKTHKGTKKRVKVTGSGKISLRHSGKSHILTKKTHKRKKRLGQDAIAPKGAERKIKKVLAGQEGR</sequence>
<feature type="region of interest" description="Disordered" evidence="7">
    <location>
        <begin position="1"/>
        <end position="77"/>
    </location>
</feature>
<evidence type="ECO:0000313" key="9">
    <source>
        <dbReference type="Proteomes" id="UP000070483"/>
    </source>
</evidence>
<evidence type="ECO:0000313" key="8">
    <source>
        <dbReference type="EMBL" id="KXB59748.1"/>
    </source>
</evidence>
<organism evidence="8 9">
    <name type="scientific">Leptotrichia wadei</name>
    <dbReference type="NCBI Taxonomy" id="157687"/>
    <lineage>
        <taxon>Bacteria</taxon>
        <taxon>Fusobacteriati</taxon>
        <taxon>Fusobacteriota</taxon>
        <taxon>Fusobacteriia</taxon>
        <taxon>Fusobacteriales</taxon>
        <taxon>Leptotrichiaceae</taxon>
        <taxon>Leptotrichia</taxon>
    </lineage>
</organism>
<dbReference type="HAMAP" id="MF_00514">
    <property type="entry name" value="Ribosomal_bL35"/>
    <property type="match status" value="1"/>
</dbReference>
<dbReference type="Proteomes" id="UP000070483">
    <property type="component" value="Unassembled WGS sequence"/>
</dbReference>
<dbReference type="STRING" id="157687.HMPREF3180_02231"/>
<proteinExistence type="inferred from homology"/>
<dbReference type="PANTHER" id="PTHR33343">
    <property type="entry name" value="54S RIBOSOMAL PROTEIN BL35M"/>
    <property type="match status" value="1"/>
</dbReference>
<dbReference type="GO" id="GO:0022625">
    <property type="term" value="C:cytosolic large ribosomal subunit"/>
    <property type="evidence" value="ECO:0007669"/>
    <property type="project" value="TreeGrafter"/>
</dbReference>
<dbReference type="AlphaFoldDB" id="A0A133ZWD8"/>
<accession>A0A133ZWD8</accession>
<evidence type="ECO:0000256" key="5">
    <source>
        <dbReference type="HAMAP-Rule" id="MF_00514"/>
    </source>
</evidence>
<dbReference type="GO" id="GO:0006412">
    <property type="term" value="P:translation"/>
    <property type="evidence" value="ECO:0007669"/>
    <property type="project" value="UniProtKB-UniRule"/>
</dbReference>
<evidence type="ECO:0000256" key="7">
    <source>
        <dbReference type="SAM" id="MobiDB-lite"/>
    </source>
</evidence>
<comment type="similarity">
    <text evidence="1 5 6">Belongs to the bacterial ribosomal protein bL35 family.</text>
</comment>
<keyword evidence="3 5" id="KW-0687">Ribonucleoprotein</keyword>
<dbReference type="SUPFAM" id="SSF143034">
    <property type="entry name" value="L35p-like"/>
    <property type="match status" value="1"/>
</dbReference>
<evidence type="ECO:0000256" key="4">
    <source>
        <dbReference type="ARBA" id="ARBA00071664"/>
    </source>
</evidence>
<dbReference type="GO" id="GO:0003735">
    <property type="term" value="F:structural constituent of ribosome"/>
    <property type="evidence" value="ECO:0007669"/>
    <property type="project" value="InterPro"/>
</dbReference>
<evidence type="ECO:0000256" key="2">
    <source>
        <dbReference type="ARBA" id="ARBA00022980"/>
    </source>
</evidence>